<dbReference type="AlphaFoldDB" id="A0A0C2Z9S8"/>
<dbReference type="OrthoDB" id="27601at2759"/>
<sequence>MTQPASFTFSLTSPTARYGPRLGKIALRRPGSTVDLQIPTPGLLTATSRGVVPHLSRDHHRLTDAIRWVNIPFETFLEHNPPVPTLQPGQNPLHTFLGFPPGKHLLSISARDPYDGREMPPNGKSHVSVYCLRGVRKLSPTDWSSYVLSCQPDVVFALSDIPFTDPPYSQKRLTKSIERSATWLSTILRSETRQNVFVQMAGGTCLPARKAFSDSLLERLDGPEADAIKPLTTLDEGVRGYTFDLVPLRQCLETQAKTSHTLSHHEIVPLIKTSLDPLSEQKIRLINSTESPHEILHYISHVGIDIFDARWAQRAADIGVALDFAFPVRSTGAQKDIGHCLYDTQYTLDFSPLADSFRGALSQGSTSPICPCAACSPVVPATRIYHGADTPVVLGEEPRKEAGTIYRPHVSRAYIHHLLHTHEMSAHALLVMHNLAVLDAFFAGVRKLISDAPERWEAEVLKFSEEYDESVTVFHQARASWREVELARGKGRLAREKEKKDAEGLATAA</sequence>
<dbReference type="InterPro" id="IPR050852">
    <property type="entry name" value="Queuine_tRNA-ribosyltrfase"/>
</dbReference>
<dbReference type="GO" id="GO:0006400">
    <property type="term" value="P:tRNA modification"/>
    <property type="evidence" value="ECO:0007669"/>
    <property type="project" value="InterPro"/>
</dbReference>
<dbReference type="Proteomes" id="UP000053424">
    <property type="component" value="Unassembled WGS sequence"/>
</dbReference>
<reference evidence="3" key="2">
    <citation type="submission" date="2015-01" db="EMBL/GenBank/DDBJ databases">
        <title>Evolutionary Origins and Diversification of the Mycorrhizal Mutualists.</title>
        <authorList>
            <consortium name="DOE Joint Genome Institute"/>
            <consortium name="Mycorrhizal Genomics Consortium"/>
            <person name="Kohler A."/>
            <person name="Kuo A."/>
            <person name="Nagy L.G."/>
            <person name="Floudas D."/>
            <person name="Copeland A."/>
            <person name="Barry K.W."/>
            <person name="Cichocki N."/>
            <person name="Veneault-Fourrey C."/>
            <person name="LaButti K."/>
            <person name="Lindquist E.A."/>
            <person name="Lipzen A."/>
            <person name="Lundell T."/>
            <person name="Morin E."/>
            <person name="Murat C."/>
            <person name="Riley R."/>
            <person name="Ohm R."/>
            <person name="Sun H."/>
            <person name="Tunlid A."/>
            <person name="Henrissat B."/>
            <person name="Grigoriev I.V."/>
            <person name="Hibbett D.S."/>
            <person name="Martin F."/>
        </authorList>
    </citation>
    <scope>NUCLEOTIDE SEQUENCE [LARGE SCALE GENOMIC DNA]</scope>
    <source>
        <strain evidence="3">h7</strain>
    </source>
</reference>
<name>A0A0C2Z9S8_HEBCY</name>
<proteinExistence type="predicted"/>
<gene>
    <name evidence="2" type="ORF">M413DRAFT_22013</name>
</gene>
<evidence type="ECO:0000313" key="2">
    <source>
        <dbReference type="EMBL" id="KIM49902.1"/>
    </source>
</evidence>
<reference evidence="2 3" key="1">
    <citation type="submission" date="2014-04" db="EMBL/GenBank/DDBJ databases">
        <authorList>
            <consortium name="DOE Joint Genome Institute"/>
            <person name="Kuo A."/>
            <person name="Gay G."/>
            <person name="Dore J."/>
            <person name="Kohler A."/>
            <person name="Nagy L.G."/>
            <person name="Floudas D."/>
            <person name="Copeland A."/>
            <person name="Barry K.W."/>
            <person name="Cichocki N."/>
            <person name="Veneault-Fourrey C."/>
            <person name="LaButti K."/>
            <person name="Lindquist E.A."/>
            <person name="Lipzen A."/>
            <person name="Lundell T."/>
            <person name="Morin E."/>
            <person name="Murat C."/>
            <person name="Sun H."/>
            <person name="Tunlid A."/>
            <person name="Henrissat B."/>
            <person name="Grigoriev I.V."/>
            <person name="Hibbett D.S."/>
            <person name="Martin F."/>
            <person name="Nordberg H.P."/>
            <person name="Cantor M.N."/>
            <person name="Hua S.X."/>
        </authorList>
    </citation>
    <scope>NUCLEOTIDE SEQUENCE [LARGE SCALE GENOMIC DNA]</scope>
    <source>
        <strain evidence="3">h7</strain>
    </source>
</reference>
<protein>
    <recommendedName>
        <fullName evidence="1">tRNA-guanine(15) transglycosylase-like domain-containing protein</fullName>
    </recommendedName>
</protein>
<accession>A0A0C2Z9S8</accession>
<dbReference type="Pfam" id="PF01702">
    <property type="entry name" value="TGT"/>
    <property type="match status" value="2"/>
</dbReference>
<keyword evidence="3" id="KW-1185">Reference proteome</keyword>
<evidence type="ECO:0000313" key="3">
    <source>
        <dbReference type="Proteomes" id="UP000053424"/>
    </source>
</evidence>
<dbReference type="HOGENOM" id="CLU_019834_0_0_1"/>
<dbReference type="SUPFAM" id="SSF51713">
    <property type="entry name" value="tRNA-guanine transglycosylase"/>
    <property type="match status" value="1"/>
</dbReference>
<dbReference type="PANTHER" id="PTHR46064">
    <property type="entry name" value="QUEUINE TRNA-RIBOSYLTRANSFERASE ACCESSORY SUBUNIT 2"/>
    <property type="match status" value="1"/>
</dbReference>
<dbReference type="Gene3D" id="3.20.20.105">
    <property type="entry name" value="Queuine tRNA-ribosyltransferase-like"/>
    <property type="match status" value="1"/>
</dbReference>
<dbReference type="STRING" id="686832.A0A0C2Z9S8"/>
<dbReference type="InterPro" id="IPR036511">
    <property type="entry name" value="TGT-like_sf"/>
</dbReference>
<evidence type="ECO:0000259" key="1">
    <source>
        <dbReference type="Pfam" id="PF01702"/>
    </source>
</evidence>
<dbReference type="PANTHER" id="PTHR46064:SF1">
    <property type="entry name" value="QUEUINE TRNA-RIBOSYLTRANSFERASE ACCESSORY SUBUNIT 2"/>
    <property type="match status" value="1"/>
</dbReference>
<dbReference type="InterPro" id="IPR002616">
    <property type="entry name" value="tRNA_ribo_trans-like"/>
</dbReference>
<organism evidence="2 3">
    <name type="scientific">Hebeloma cylindrosporum</name>
    <dbReference type="NCBI Taxonomy" id="76867"/>
    <lineage>
        <taxon>Eukaryota</taxon>
        <taxon>Fungi</taxon>
        <taxon>Dikarya</taxon>
        <taxon>Basidiomycota</taxon>
        <taxon>Agaricomycotina</taxon>
        <taxon>Agaricomycetes</taxon>
        <taxon>Agaricomycetidae</taxon>
        <taxon>Agaricales</taxon>
        <taxon>Agaricineae</taxon>
        <taxon>Hymenogastraceae</taxon>
        <taxon>Hebeloma</taxon>
    </lineage>
</organism>
<feature type="domain" description="tRNA-guanine(15) transglycosylase-like" evidence="1">
    <location>
        <begin position="20"/>
        <end position="366"/>
    </location>
</feature>
<dbReference type="EMBL" id="KN831768">
    <property type="protein sequence ID" value="KIM49902.1"/>
    <property type="molecule type" value="Genomic_DNA"/>
</dbReference>
<feature type="domain" description="tRNA-guanine(15) transglycosylase-like" evidence="1">
    <location>
        <begin position="409"/>
        <end position="451"/>
    </location>
</feature>